<dbReference type="AlphaFoldDB" id="A0A0D0E451"/>
<evidence type="ECO:0000313" key="3">
    <source>
        <dbReference type="Proteomes" id="UP000054538"/>
    </source>
</evidence>
<evidence type="ECO:0000313" key="2">
    <source>
        <dbReference type="EMBL" id="KIK99096.1"/>
    </source>
</evidence>
<feature type="compositionally biased region" description="Basic residues" evidence="1">
    <location>
        <begin position="126"/>
        <end position="135"/>
    </location>
</feature>
<proteinExistence type="predicted"/>
<reference evidence="2 3" key="1">
    <citation type="submission" date="2014-04" db="EMBL/GenBank/DDBJ databases">
        <authorList>
            <consortium name="DOE Joint Genome Institute"/>
            <person name="Kuo A."/>
            <person name="Kohler A."/>
            <person name="Jargeat P."/>
            <person name="Nagy L.G."/>
            <person name="Floudas D."/>
            <person name="Copeland A."/>
            <person name="Barry K.W."/>
            <person name="Cichocki N."/>
            <person name="Veneault-Fourrey C."/>
            <person name="LaButti K."/>
            <person name="Lindquist E.A."/>
            <person name="Lipzen A."/>
            <person name="Lundell T."/>
            <person name="Morin E."/>
            <person name="Murat C."/>
            <person name="Sun H."/>
            <person name="Tunlid A."/>
            <person name="Henrissat B."/>
            <person name="Grigoriev I.V."/>
            <person name="Hibbett D.S."/>
            <person name="Martin F."/>
            <person name="Nordberg H.P."/>
            <person name="Cantor M.N."/>
            <person name="Hua S.X."/>
        </authorList>
    </citation>
    <scope>NUCLEOTIDE SEQUENCE [LARGE SCALE GENOMIC DNA]</scope>
    <source>
        <strain evidence="2 3">Ve08.2h10</strain>
    </source>
</reference>
<dbReference type="InParanoid" id="A0A0D0E451"/>
<name>A0A0D0E451_9AGAM</name>
<dbReference type="EMBL" id="KN824870">
    <property type="protein sequence ID" value="KIK99096.1"/>
    <property type="molecule type" value="Genomic_DNA"/>
</dbReference>
<keyword evidence="3" id="KW-1185">Reference proteome</keyword>
<evidence type="ECO:0000256" key="1">
    <source>
        <dbReference type="SAM" id="MobiDB-lite"/>
    </source>
</evidence>
<feature type="region of interest" description="Disordered" evidence="1">
    <location>
        <begin position="117"/>
        <end position="321"/>
    </location>
</feature>
<feature type="compositionally biased region" description="Basic residues" evidence="1">
    <location>
        <begin position="247"/>
        <end position="258"/>
    </location>
</feature>
<reference evidence="3" key="2">
    <citation type="submission" date="2015-01" db="EMBL/GenBank/DDBJ databases">
        <title>Evolutionary Origins and Diversification of the Mycorrhizal Mutualists.</title>
        <authorList>
            <consortium name="DOE Joint Genome Institute"/>
            <consortium name="Mycorrhizal Genomics Consortium"/>
            <person name="Kohler A."/>
            <person name="Kuo A."/>
            <person name="Nagy L.G."/>
            <person name="Floudas D."/>
            <person name="Copeland A."/>
            <person name="Barry K.W."/>
            <person name="Cichocki N."/>
            <person name="Veneault-Fourrey C."/>
            <person name="LaButti K."/>
            <person name="Lindquist E.A."/>
            <person name="Lipzen A."/>
            <person name="Lundell T."/>
            <person name="Morin E."/>
            <person name="Murat C."/>
            <person name="Riley R."/>
            <person name="Ohm R."/>
            <person name="Sun H."/>
            <person name="Tunlid A."/>
            <person name="Henrissat B."/>
            <person name="Grigoriev I.V."/>
            <person name="Hibbett D.S."/>
            <person name="Martin F."/>
        </authorList>
    </citation>
    <scope>NUCLEOTIDE SEQUENCE [LARGE SCALE GENOMIC DNA]</scope>
    <source>
        <strain evidence="3">Ve08.2h10</strain>
    </source>
</reference>
<feature type="region of interest" description="Disordered" evidence="1">
    <location>
        <begin position="1"/>
        <end position="34"/>
    </location>
</feature>
<dbReference type="HOGENOM" id="CLU_063484_1_0_1"/>
<feature type="compositionally biased region" description="Basic residues" evidence="1">
    <location>
        <begin position="168"/>
        <end position="181"/>
    </location>
</feature>
<accession>A0A0D0E451</accession>
<organism evidence="2 3">
    <name type="scientific">Paxillus rubicundulus Ve08.2h10</name>
    <dbReference type="NCBI Taxonomy" id="930991"/>
    <lineage>
        <taxon>Eukaryota</taxon>
        <taxon>Fungi</taxon>
        <taxon>Dikarya</taxon>
        <taxon>Basidiomycota</taxon>
        <taxon>Agaricomycotina</taxon>
        <taxon>Agaricomycetes</taxon>
        <taxon>Agaricomycetidae</taxon>
        <taxon>Boletales</taxon>
        <taxon>Paxilineae</taxon>
        <taxon>Paxillaceae</taxon>
        <taxon>Paxillus</taxon>
    </lineage>
</organism>
<gene>
    <name evidence="2" type="ORF">PAXRUDRAFT_823133</name>
</gene>
<sequence length="321" mass="34393">MTNVKSPHPPHPPLTTDTATIRRKPAFTNQSPAANTPFRFFEKFTITSVGTASSSPRPKSPQNQLLKAELSERGTATYRPSRRHMTTLLPLYHPFGALALSLPDLDPTAFGLPAPVAVFDDPTRRSSNRTRRPAAKVRDANEAATPPLPPFIEVIPTPEVEPKDKPSLRKRRPAGGSKRKRKEPEDGDATYPAKRFRNPRSSGAVSAAAPTRTPSGEEVSPPASVGHSGASPATEVGQGDPVEEKKHERRTTRSRGARARRDSTASEATVASVSASLINVTPRVVIGDETMEIDGPTSSEATAPEGESGKADSDTPVPQQQ</sequence>
<dbReference type="Proteomes" id="UP000054538">
    <property type="component" value="Unassembled WGS sequence"/>
</dbReference>
<feature type="compositionally biased region" description="Low complexity" evidence="1">
    <location>
        <begin position="265"/>
        <end position="276"/>
    </location>
</feature>
<dbReference type="OrthoDB" id="2676123at2759"/>
<protein>
    <submittedName>
        <fullName evidence="2">Uncharacterized protein</fullName>
    </submittedName>
</protein>